<evidence type="ECO:0000313" key="1">
    <source>
        <dbReference type="EMBL" id="KAH7856266.1"/>
    </source>
</evidence>
<accession>A0ACB7YS69</accession>
<dbReference type="Proteomes" id="UP000828048">
    <property type="component" value="Chromosome 11"/>
</dbReference>
<name>A0ACB7YS69_9ERIC</name>
<keyword evidence="2" id="KW-1185">Reference proteome</keyword>
<comment type="caution">
    <text evidence="1">The sequence shown here is derived from an EMBL/GenBank/DDBJ whole genome shotgun (WGS) entry which is preliminary data.</text>
</comment>
<dbReference type="EMBL" id="CM037161">
    <property type="protein sequence ID" value="KAH7856266.1"/>
    <property type="molecule type" value="Genomic_DNA"/>
</dbReference>
<proteinExistence type="predicted"/>
<protein>
    <submittedName>
        <fullName evidence="1">Uncharacterized protein</fullName>
    </submittedName>
</protein>
<gene>
    <name evidence="1" type="ORF">Vadar_034681</name>
</gene>
<evidence type="ECO:0000313" key="2">
    <source>
        <dbReference type="Proteomes" id="UP000828048"/>
    </source>
</evidence>
<reference evidence="1 2" key="1">
    <citation type="journal article" date="2021" name="Hortic Res">
        <title>High-quality reference genome and annotation aids understanding of berry development for evergreen blueberry (Vaccinium darrowii).</title>
        <authorList>
            <person name="Yu J."/>
            <person name="Hulse-Kemp A.M."/>
            <person name="Babiker E."/>
            <person name="Staton M."/>
        </authorList>
    </citation>
    <scope>NUCLEOTIDE SEQUENCE [LARGE SCALE GENOMIC DNA]</scope>
    <source>
        <strain evidence="2">cv. NJ 8807/NJ 8810</strain>
        <tissue evidence="1">Young leaf</tissue>
    </source>
</reference>
<organism evidence="1 2">
    <name type="scientific">Vaccinium darrowii</name>
    <dbReference type="NCBI Taxonomy" id="229202"/>
    <lineage>
        <taxon>Eukaryota</taxon>
        <taxon>Viridiplantae</taxon>
        <taxon>Streptophyta</taxon>
        <taxon>Embryophyta</taxon>
        <taxon>Tracheophyta</taxon>
        <taxon>Spermatophyta</taxon>
        <taxon>Magnoliopsida</taxon>
        <taxon>eudicotyledons</taxon>
        <taxon>Gunneridae</taxon>
        <taxon>Pentapetalae</taxon>
        <taxon>asterids</taxon>
        <taxon>Ericales</taxon>
        <taxon>Ericaceae</taxon>
        <taxon>Vaccinioideae</taxon>
        <taxon>Vaccinieae</taxon>
        <taxon>Vaccinium</taxon>
    </lineage>
</organism>
<sequence>MPENEKPQHSSIMNHIELISKLRHRNLFSACYLDDSGVSRLFLVFEYVSNGYLRSWKLVAEAASKVPGVRVSAKKLDILLQLRDNDGQRQKFVLQMQGKKDCIIFWKEVKFLSINNVGKGTEVTFSHKWVRLDGAPIPVLKVQYD</sequence>